<dbReference type="EC" id="1.2.1.38" evidence="7"/>
<dbReference type="AlphaFoldDB" id="A0A1M5KK83"/>
<evidence type="ECO:0000256" key="7">
    <source>
        <dbReference type="HAMAP-Rule" id="MF_00150"/>
    </source>
</evidence>
<protein>
    <recommendedName>
        <fullName evidence="7">N-acetyl-gamma-glutamyl-phosphate reductase</fullName>
        <shortName evidence="7">AGPR</shortName>
        <ecNumber evidence="7">1.2.1.38</ecNumber>
    </recommendedName>
    <alternativeName>
        <fullName evidence="7">N-acetyl-glutamate semialdehyde dehydrogenase</fullName>
        <shortName evidence="7">NAGSA dehydrogenase</shortName>
    </alternativeName>
</protein>
<dbReference type="FunFam" id="3.30.360.10:FF:000014">
    <property type="entry name" value="N-acetyl-gamma-glutamyl-phosphate reductase"/>
    <property type="match status" value="1"/>
</dbReference>
<dbReference type="Pfam" id="PF01118">
    <property type="entry name" value="Semialdhyde_dh"/>
    <property type="match status" value="1"/>
</dbReference>
<dbReference type="Gene3D" id="3.40.50.720">
    <property type="entry name" value="NAD(P)-binding Rossmann-like Domain"/>
    <property type="match status" value="1"/>
</dbReference>
<dbReference type="HAMAP" id="MF_00150">
    <property type="entry name" value="ArgC_type1"/>
    <property type="match status" value="1"/>
</dbReference>
<gene>
    <name evidence="7" type="primary">argC</name>
    <name evidence="10" type="ORF">SAMN02745221_00417</name>
</gene>
<dbReference type="Pfam" id="PF22698">
    <property type="entry name" value="Semialdhyde_dhC_1"/>
    <property type="match status" value="1"/>
</dbReference>
<keyword evidence="2 7" id="KW-0055">Arginine biosynthesis</keyword>
<dbReference type="InterPro" id="IPR000706">
    <property type="entry name" value="AGPR_type-1"/>
</dbReference>
<dbReference type="GO" id="GO:0006526">
    <property type="term" value="P:L-arginine biosynthetic process"/>
    <property type="evidence" value="ECO:0007669"/>
    <property type="project" value="UniProtKB-UniRule"/>
</dbReference>
<comment type="subcellular location">
    <subcellularLocation>
        <location evidence="7">Cytoplasm</location>
    </subcellularLocation>
</comment>
<keyword evidence="7" id="KW-0963">Cytoplasm</keyword>
<evidence type="ECO:0000256" key="1">
    <source>
        <dbReference type="ARBA" id="ARBA00004862"/>
    </source>
</evidence>
<dbReference type="PROSITE" id="PS01224">
    <property type="entry name" value="ARGC"/>
    <property type="match status" value="1"/>
</dbReference>
<dbReference type="SMART" id="SM00859">
    <property type="entry name" value="Semialdhyde_dh"/>
    <property type="match status" value="1"/>
</dbReference>
<comment type="pathway">
    <text evidence="1 7">Amino-acid biosynthesis; L-arginine biosynthesis; N(2)-acetyl-L-ornithine from L-glutamate: step 3/4.</text>
</comment>
<organism evidence="10 11">
    <name type="scientific">Thermosyntropha lipolytica DSM 11003</name>
    <dbReference type="NCBI Taxonomy" id="1123382"/>
    <lineage>
        <taxon>Bacteria</taxon>
        <taxon>Bacillati</taxon>
        <taxon>Bacillota</taxon>
        <taxon>Clostridia</taxon>
        <taxon>Eubacteriales</taxon>
        <taxon>Syntrophomonadaceae</taxon>
        <taxon>Thermosyntropha</taxon>
    </lineage>
</organism>
<dbReference type="GO" id="GO:0070401">
    <property type="term" value="F:NADP+ binding"/>
    <property type="evidence" value="ECO:0007669"/>
    <property type="project" value="InterPro"/>
</dbReference>
<reference evidence="11" key="1">
    <citation type="submission" date="2016-11" db="EMBL/GenBank/DDBJ databases">
        <authorList>
            <person name="Varghese N."/>
            <person name="Submissions S."/>
        </authorList>
    </citation>
    <scope>NUCLEOTIDE SEQUENCE [LARGE SCALE GENOMIC DNA]</scope>
    <source>
        <strain evidence="11">DSM 11003</strain>
    </source>
</reference>
<dbReference type="STRING" id="1123382.SAMN02745221_00417"/>
<dbReference type="Proteomes" id="UP000242329">
    <property type="component" value="Unassembled WGS sequence"/>
</dbReference>
<feature type="domain" description="Semialdehyde dehydrogenase NAD-binding" evidence="9">
    <location>
        <begin position="5"/>
        <end position="143"/>
    </location>
</feature>
<evidence type="ECO:0000256" key="4">
    <source>
        <dbReference type="ARBA" id="ARBA00022857"/>
    </source>
</evidence>
<evidence type="ECO:0000256" key="2">
    <source>
        <dbReference type="ARBA" id="ARBA00022571"/>
    </source>
</evidence>
<dbReference type="InterPro" id="IPR023013">
    <property type="entry name" value="AGPR_AS"/>
</dbReference>
<dbReference type="OrthoDB" id="9801289at2"/>
<evidence type="ECO:0000313" key="10">
    <source>
        <dbReference type="EMBL" id="SHG53264.1"/>
    </source>
</evidence>
<dbReference type="SUPFAM" id="SSF51735">
    <property type="entry name" value="NAD(P)-binding Rossmann-fold domains"/>
    <property type="match status" value="1"/>
</dbReference>
<evidence type="ECO:0000256" key="3">
    <source>
        <dbReference type="ARBA" id="ARBA00022605"/>
    </source>
</evidence>
<accession>A0A1M5KK83</accession>
<keyword evidence="11" id="KW-1185">Reference proteome</keyword>
<dbReference type="NCBIfam" id="TIGR01850">
    <property type="entry name" value="argC"/>
    <property type="match status" value="1"/>
</dbReference>
<dbReference type="CDD" id="cd23934">
    <property type="entry name" value="AGPR_1_C"/>
    <property type="match status" value="1"/>
</dbReference>
<keyword evidence="5 7" id="KW-0560">Oxidoreductase</keyword>
<name>A0A1M5KK83_9FIRM</name>
<dbReference type="PANTHER" id="PTHR32338">
    <property type="entry name" value="N-ACETYL-GAMMA-GLUTAMYL-PHOSPHATE REDUCTASE, CHLOROPLASTIC-RELATED-RELATED"/>
    <property type="match status" value="1"/>
</dbReference>
<dbReference type="RefSeq" id="WP_073089431.1">
    <property type="nucleotide sequence ID" value="NZ_FQWY01000005.1"/>
</dbReference>
<feature type="active site" evidence="7 8">
    <location>
        <position position="151"/>
    </location>
</feature>
<comment type="similarity">
    <text evidence="7">Belongs to the NAGSA dehydrogenase family. Type 1 subfamily.</text>
</comment>
<dbReference type="PANTHER" id="PTHR32338:SF10">
    <property type="entry name" value="N-ACETYL-GAMMA-GLUTAMYL-PHOSPHATE REDUCTASE, CHLOROPLASTIC-RELATED"/>
    <property type="match status" value="1"/>
</dbReference>
<evidence type="ECO:0000256" key="6">
    <source>
        <dbReference type="ARBA" id="ARBA00050557"/>
    </source>
</evidence>
<evidence type="ECO:0000313" key="11">
    <source>
        <dbReference type="Proteomes" id="UP000242329"/>
    </source>
</evidence>
<dbReference type="EMBL" id="FQWY01000005">
    <property type="protein sequence ID" value="SHG53264.1"/>
    <property type="molecule type" value="Genomic_DNA"/>
</dbReference>
<proteinExistence type="inferred from homology"/>
<keyword evidence="3 7" id="KW-0028">Amino-acid biosynthesis</keyword>
<sequence>MGKYKVGIIGDGYTAADLLRLMAGHDELEAAFIFSVDNVGKRIDEVYPHLAHFCSITCMATDLEMIKKECQAVFLALPHGLSVPLVTELHKAGVKCVDLGADFRLKDPEVYEEYYEKRHENRELLGEAVYGIPELNREEIKKASIIANPGCFPTGSIIPLSPLLKAGIIKTENIIIDAKTGVSGAGRGLKTGSLFCEVNEGVKAYGVGSHRHFPEIKQELEKAAGSRVDMVFTPHLIPMSRGILSTIYVELKEGVKEEDMRQVLREEYRDEFFVRILPEGTMPHTKWVAGSNFIDIGIYADEKRRKGIIVSAIDNLVKGASGQALQNLNLVLGIDEGKGLRNLVPLFP</sequence>
<dbReference type="InterPro" id="IPR036291">
    <property type="entry name" value="NAD(P)-bd_dom_sf"/>
</dbReference>
<dbReference type="GO" id="GO:0051287">
    <property type="term" value="F:NAD binding"/>
    <property type="evidence" value="ECO:0007669"/>
    <property type="project" value="InterPro"/>
</dbReference>
<dbReference type="InterPro" id="IPR050085">
    <property type="entry name" value="AGPR"/>
</dbReference>
<dbReference type="InterPro" id="IPR000534">
    <property type="entry name" value="Semialdehyde_DH_NAD-bd"/>
</dbReference>
<keyword evidence="4 7" id="KW-0521">NADP</keyword>
<dbReference type="Gene3D" id="3.30.360.10">
    <property type="entry name" value="Dihydrodipicolinate Reductase, domain 2"/>
    <property type="match status" value="1"/>
</dbReference>
<dbReference type="CDD" id="cd17895">
    <property type="entry name" value="AGPR_1_N"/>
    <property type="match status" value="1"/>
</dbReference>
<comment type="catalytic activity">
    <reaction evidence="6 7">
        <text>N-acetyl-L-glutamate 5-semialdehyde + phosphate + NADP(+) = N-acetyl-L-glutamyl 5-phosphate + NADPH + H(+)</text>
        <dbReference type="Rhea" id="RHEA:21588"/>
        <dbReference type="ChEBI" id="CHEBI:15378"/>
        <dbReference type="ChEBI" id="CHEBI:29123"/>
        <dbReference type="ChEBI" id="CHEBI:43474"/>
        <dbReference type="ChEBI" id="CHEBI:57783"/>
        <dbReference type="ChEBI" id="CHEBI:57936"/>
        <dbReference type="ChEBI" id="CHEBI:58349"/>
        <dbReference type="EC" id="1.2.1.38"/>
    </reaction>
</comment>
<dbReference type="GO" id="GO:0003942">
    <property type="term" value="F:N-acetyl-gamma-glutamyl-phosphate reductase activity"/>
    <property type="evidence" value="ECO:0007669"/>
    <property type="project" value="UniProtKB-UniRule"/>
</dbReference>
<evidence type="ECO:0000259" key="9">
    <source>
        <dbReference type="SMART" id="SM00859"/>
    </source>
</evidence>
<dbReference type="GO" id="GO:0005737">
    <property type="term" value="C:cytoplasm"/>
    <property type="evidence" value="ECO:0007669"/>
    <property type="project" value="UniProtKB-SubCell"/>
</dbReference>
<dbReference type="InterPro" id="IPR058924">
    <property type="entry name" value="AGPR_dimerisation_dom"/>
</dbReference>
<dbReference type="UniPathway" id="UPA00068">
    <property type="reaction ID" value="UER00108"/>
</dbReference>
<dbReference type="SUPFAM" id="SSF55347">
    <property type="entry name" value="Glyceraldehyde-3-phosphate dehydrogenase-like, C-terminal domain"/>
    <property type="match status" value="1"/>
</dbReference>
<comment type="function">
    <text evidence="7">Catalyzes the NADPH-dependent reduction of N-acetyl-5-glutamyl phosphate to yield N-acetyl-L-glutamate 5-semialdehyde.</text>
</comment>
<evidence type="ECO:0000256" key="8">
    <source>
        <dbReference type="PROSITE-ProRule" id="PRU10010"/>
    </source>
</evidence>
<evidence type="ECO:0000256" key="5">
    <source>
        <dbReference type="ARBA" id="ARBA00023002"/>
    </source>
</evidence>